<dbReference type="GO" id="GO:0016042">
    <property type="term" value="P:lipid catabolic process"/>
    <property type="evidence" value="ECO:0007669"/>
    <property type="project" value="UniProtKB-KW"/>
</dbReference>
<protein>
    <recommendedName>
        <fullName evidence="7">GDSL esterase/lipase</fullName>
    </recommendedName>
</protein>
<evidence type="ECO:0000256" key="3">
    <source>
        <dbReference type="ARBA" id="ARBA00022963"/>
    </source>
</evidence>
<dbReference type="CDD" id="cd01837">
    <property type="entry name" value="SGNH_plant_lipase_like"/>
    <property type="match status" value="1"/>
</dbReference>
<dbReference type="PANTHER" id="PTHR45648">
    <property type="entry name" value="GDSL LIPASE/ACYLHYDROLASE FAMILY PROTEIN (AFU_ORTHOLOGUE AFUA_4G14700)"/>
    <property type="match status" value="1"/>
</dbReference>
<reference evidence="5" key="1">
    <citation type="submission" date="2022-08" db="EMBL/GenBank/DDBJ databases">
        <authorList>
            <person name="Gutierrez-Valencia J."/>
        </authorList>
    </citation>
    <scope>NUCLEOTIDE SEQUENCE</scope>
</reference>
<accession>A0AAV0PBV5</accession>
<dbReference type="PANTHER" id="PTHR45648:SF166">
    <property type="entry name" value="OS02G0617400 PROTEIN"/>
    <property type="match status" value="1"/>
</dbReference>
<feature type="chain" id="PRO_5043908812" description="GDSL esterase/lipase" evidence="4">
    <location>
        <begin position="25"/>
        <end position="375"/>
    </location>
</feature>
<evidence type="ECO:0000256" key="1">
    <source>
        <dbReference type="ARBA" id="ARBA00008668"/>
    </source>
</evidence>
<comment type="similarity">
    <text evidence="1">Belongs to the 'GDSL' lipolytic enzyme family.</text>
</comment>
<dbReference type="Gene3D" id="3.40.50.1110">
    <property type="entry name" value="SGNH hydrolase"/>
    <property type="match status" value="1"/>
</dbReference>
<dbReference type="InterPro" id="IPR001087">
    <property type="entry name" value="GDSL"/>
</dbReference>
<evidence type="ECO:0000256" key="4">
    <source>
        <dbReference type="SAM" id="SignalP"/>
    </source>
</evidence>
<keyword evidence="4" id="KW-0732">Signal</keyword>
<dbReference type="InterPro" id="IPR051058">
    <property type="entry name" value="GDSL_Est/Lipase"/>
</dbReference>
<proteinExistence type="inferred from homology"/>
<keyword evidence="2" id="KW-0378">Hydrolase</keyword>
<evidence type="ECO:0000313" key="6">
    <source>
        <dbReference type="Proteomes" id="UP001154282"/>
    </source>
</evidence>
<name>A0AAV0PBV5_9ROSI</name>
<feature type="signal peptide" evidence="4">
    <location>
        <begin position="1"/>
        <end position="24"/>
    </location>
</feature>
<dbReference type="EMBL" id="CAMGYJ010000008">
    <property type="protein sequence ID" value="CAI0468316.1"/>
    <property type="molecule type" value="Genomic_DNA"/>
</dbReference>
<keyword evidence="3" id="KW-0442">Lipid degradation</keyword>
<gene>
    <name evidence="5" type="ORF">LITE_LOCUS37754</name>
</gene>
<dbReference type="Pfam" id="PF00657">
    <property type="entry name" value="Lipase_GDSL"/>
    <property type="match status" value="1"/>
</dbReference>
<evidence type="ECO:0000313" key="5">
    <source>
        <dbReference type="EMBL" id="CAI0468316.1"/>
    </source>
</evidence>
<keyword evidence="6" id="KW-1185">Reference proteome</keyword>
<dbReference type="InterPro" id="IPR035669">
    <property type="entry name" value="SGNH_plant_lipase-like"/>
</dbReference>
<comment type="caution">
    <text evidence="5">The sequence shown here is derived from an EMBL/GenBank/DDBJ whole genome shotgun (WGS) entry which is preliminary data.</text>
</comment>
<sequence>MAKKVGLLLVVGSAILGHCSLVAGRVGASGPDFVPLYVFGGSRGDSGNNNYLDTTVKADSPPYGIDSPTRRPTGRFSNYRNIPDFLSVALKLPQPPLPYLSPQLNGERLLYGANLASGGAGILNDTGVQQGNIITIAEQLLAFPQYKDKLAAQVGGREQADRLVNQGLFFFAVGADDFANNYYTRPLSARASQYTVVEFVDLLISELSKHLLRLYELGARRTLVTGTSPFACWPAQLATISGGGGGECVPELENAASLFNSQLNRLARRLNDQLGHVFVVAANAVTLTDQFRNNPGAYGFTETRVACCGQGPYNGLGQCTPASNLCPNRDEYLYWDPTNPSDRYLGFYVEAISSGPTNVVFPMNLNSMLAMEHEA</sequence>
<evidence type="ECO:0000256" key="2">
    <source>
        <dbReference type="ARBA" id="ARBA00022801"/>
    </source>
</evidence>
<dbReference type="InterPro" id="IPR036514">
    <property type="entry name" value="SGNH_hydro_sf"/>
</dbReference>
<dbReference type="AlphaFoldDB" id="A0AAV0PBV5"/>
<organism evidence="5 6">
    <name type="scientific">Linum tenue</name>
    <dbReference type="NCBI Taxonomy" id="586396"/>
    <lineage>
        <taxon>Eukaryota</taxon>
        <taxon>Viridiplantae</taxon>
        <taxon>Streptophyta</taxon>
        <taxon>Embryophyta</taxon>
        <taxon>Tracheophyta</taxon>
        <taxon>Spermatophyta</taxon>
        <taxon>Magnoliopsida</taxon>
        <taxon>eudicotyledons</taxon>
        <taxon>Gunneridae</taxon>
        <taxon>Pentapetalae</taxon>
        <taxon>rosids</taxon>
        <taxon>fabids</taxon>
        <taxon>Malpighiales</taxon>
        <taxon>Linaceae</taxon>
        <taxon>Linum</taxon>
    </lineage>
</organism>
<dbReference type="GO" id="GO:0016788">
    <property type="term" value="F:hydrolase activity, acting on ester bonds"/>
    <property type="evidence" value="ECO:0007669"/>
    <property type="project" value="InterPro"/>
</dbReference>
<evidence type="ECO:0008006" key="7">
    <source>
        <dbReference type="Google" id="ProtNLM"/>
    </source>
</evidence>
<dbReference type="Proteomes" id="UP001154282">
    <property type="component" value="Unassembled WGS sequence"/>
</dbReference>
<keyword evidence="3" id="KW-0443">Lipid metabolism</keyword>